<organism evidence="1 2">
    <name type="scientific">Mesorhizobium japonicum</name>
    <dbReference type="NCBI Taxonomy" id="2066070"/>
    <lineage>
        <taxon>Bacteria</taxon>
        <taxon>Pseudomonadati</taxon>
        <taxon>Pseudomonadota</taxon>
        <taxon>Alphaproteobacteria</taxon>
        <taxon>Hyphomicrobiales</taxon>
        <taxon>Phyllobacteriaceae</taxon>
        <taxon>Mesorhizobium</taxon>
    </lineage>
</organism>
<dbReference type="EMBL" id="QKOD01000018">
    <property type="protein sequence ID" value="RNJ41561.1"/>
    <property type="molecule type" value="Genomic_DNA"/>
</dbReference>
<dbReference type="RefSeq" id="WP_123170288.1">
    <property type="nucleotide sequence ID" value="NZ_QKOD01000018.1"/>
</dbReference>
<dbReference type="AlphaFoldDB" id="A0A3M9X176"/>
<evidence type="ECO:0000313" key="2">
    <source>
        <dbReference type="Proteomes" id="UP000275436"/>
    </source>
</evidence>
<evidence type="ECO:0008006" key="3">
    <source>
        <dbReference type="Google" id="ProtNLM"/>
    </source>
</evidence>
<accession>A0A3M9X176</accession>
<gene>
    <name evidence="1" type="ORF">DNR46_33550</name>
</gene>
<comment type="caution">
    <text evidence="1">The sequence shown here is derived from an EMBL/GenBank/DDBJ whole genome shotgun (WGS) entry which is preliminary data.</text>
</comment>
<protein>
    <recommendedName>
        <fullName evidence="3">DUF2188 domain-containing protein</fullName>
    </recommendedName>
</protein>
<sequence length="70" mass="7442">MVYTVIWYGKRGVIEMTPFDAEKEAREHAQASFAARQQNDGVVAVEVRKPDGTVVFSQAGGRSGGVDGGG</sequence>
<proteinExistence type="predicted"/>
<name>A0A3M9X176_9HYPH</name>
<reference evidence="1 2" key="1">
    <citation type="journal article" date="2018" name="Mol. Plant Microbe Interact.">
        <title>Taxonomically Different Co-Microsymbionts of a Relict Legume, Oxytropis popoviana, Have Complementary Sets of Symbiotic Genes and Together Increase the Efficiency of Plant Nodulation.</title>
        <authorList>
            <person name="Safronova V."/>
            <person name="Belimov A."/>
            <person name="Sazanova A."/>
            <person name="Chirak E."/>
            <person name="Verkhozina A."/>
            <person name="Kuznetsova I."/>
            <person name="Andronov E."/>
            <person name="Puhalsky J."/>
            <person name="Tikhonovich I."/>
        </authorList>
    </citation>
    <scope>NUCLEOTIDE SEQUENCE [LARGE SCALE GENOMIC DNA]</scope>
    <source>
        <strain evidence="1 2">Opo-235</strain>
    </source>
</reference>
<evidence type="ECO:0000313" key="1">
    <source>
        <dbReference type="EMBL" id="RNJ41561.1"/>
    </source>
</evidence>
<dbReference type="Proteomes" id="UP000275436">
    <property type="component" value="Unassembled WGS sequence"/>
</dbReference>